<proteinExistence type="predicted"/>
<sequence length="80" mass="8868">MVKYLRIWLKGSTFAPAFGTMPAGVSEGSVWIYGREVPGPRKSPHAGAGDLWMTGKDTKDVVQEHIVIIMWSTSKDTILY</sequence>
<evidence type="ECO:0000313" key="1">
    <source>
        <dbReference type="EMBL" id="MBO8460689.1"/>
    </source>
</evidence>
<organism evidence="1 2">
    <name type="scientific">Candidatus Gallipaludibacter merdavium</name>
    <dbReference type="NCBI Taxonomy" id="2840839"/>
    <lineage>
        <taxon>Bacteria</taxon>
        <taxon>Pseudomonadati</taxon>
        <taxon>Bacteroidota</taxon>
        <taxon>Bacteroidia</taxon>
        <taxon>Bacteroidales</taxon>
        <taxon>Candidatus Gallipaludibacter</taxon>
    </lineage>
</organism>
<protein>
    <submittedName>
        <fullName evidence="1">Uncharacterized protein</fullName>
    </submittedName>
</protein>
<dbReference type="EMBL" id="JADIMG010000096">
    <property type="protein sequence ID" value="MBO8460689.1"/>
    <property type="molecule type" value="Genomic_DNA"/>
</dbReference>
<dbReference type="AlphaFoldDB" id="A0A9D9HW10"/>
<dbReference type="Proteomes" id="UP000823641">
    <property type="component" value="Unassembled WGS sequence"/>
</dbReference>
<reference evidence="1" key="2">
    <citation type="journal article" date="2021" name="PeerJ">
        <title>Extensive microbial diversity within the chicken gut microbiome revealed by metagenomics and culture.</title>
        <authorList>
            <person name="Gilroy R."/>
            <person name="Ravi A."/>
            <person name="Getino M."/>
            <person name="Pursley I."/>
            <person name="Horton D.L."/>
            <person name="Alikhan N.F."/>
            <person name="Baker D."/>
            <person name="Gharbi K."/>
            <person name="Hall N."/>
            <person name="Watson M."/>
            <person name="Adriaenssens E.M."/>
            <person name="Foster-Nyarko E."/>
            <person name="Jarju S."/>
            <person name="Secka A."/>
            <person name="Antonio M."/>
            <person name="Oren A."/>
            <person name="Chaudhuri R.R."/>
            <person name="La Ragione R."/>
            <person name="Hildebrand F."/>
            <person name="Pallen M.J."/>
        </authorList>
    </citation>
    <scope>NUCLEOTIDE SEQUENCE</scope>
    <source>
        <strain evidence="1">G3-3990</strain>
    </source>
</reference>
<comment type="caution">
    <text evidence="1">The sequence shown here is derived from an EMBL/GenBank/DDBJ whole genome shotgun (WGS) entry which is preliminary data.</text>
</comment>
<reference evidence="1" key="1">
    <citation type="submission" date="2020-10" db="EMBL/GenBank/DDBJ databases">
        <authorList>
            <person name="Gilroy R."/>
        </authorList>
    </citation>
    <scope>NUCLEOTIDE SEQUENCE</scope>
    <source>
        <strain evidence="1">G3-3990</strain>
    </source>
</reference>
<gene>
    <name evidence="1" type="ORF">IAA73_10215</name>
</gene>
<name>A0A9D9HW10_9BACT</name>
<evidence type="ECO:0000313" key="2">
    <source>
        <dbReference type="Proteomes" id="UP000823641"/>
    </source>
</evidence>
<accession>A0A9D9HW10</accession>